<protein>
    <submittedName>
        <fullName evidence="2">Uncharacterized protein</fullName>
    </submittedName>
</protein>
<organism evidence="2 3">
    <name type="scientific">Burkholderia aenigmatica</name>
    <dbReference type="NCBI Taxonomy" id="2015348"/>
    <lineage>
        <taxon>Bacteria</taxon>
        <taxon>Pseudomonadati</taxon>
        <taxon>Pseudomonadota</taxon>
        <taxon>Betaproteobacteria</taxon>
        <taxon>Burkholderiales</taxon>
        <taxon>Burkholderiaceae</taxon>
        <taxon>Burkholderia</taxon>
        <taxon>Burkholderia cepacia complex</taxon>
    </lineage>
</organism>
<feature type="region of interest" description="Disordered" evidence="1">
    <location>
        <begin position="1"/>
        <end position="29"/>
    </location>
</feature>
<accession>A0ABY6XZ24</accession>
<dbReference type="Proteomes" id="UP000494120">
    <property type="component" value="Unassembled WGS sequence"/>
</dbReference>
<sequence length="134" mass="14508">MWAVDEGGEVKPKSDITDPPQRPARASFHRITDRQVEIMTTTLCDVIASDKLPPDDTQQAIAVLIGAMVKQVTRLNQAVAVANDPSDLGVKMTINNAGRPVELHADAGLIPRSVVEAELDAEADRIRAFGRLAR</sequence>
<evidence type="ECO:0000313" key="3">
    <source>
        <dbReference type="Proteomes" id="UP000494120"/>
    </source>
</evidence>
<keyword evidence="3" id="KW-1185">Reference proteome</keyword>
<evidence type="ECO:0000256" key="1">
    <source>
        <dbReference type="SAM" id="MobiDB-lite"/>
    </source>
</evidence>
<evidence type="ECO:0000313" key="2">
    <source>
        <dbReference type="EMBL" id="VWD01875.1"/>
    </source>
</evidence>
<name>A0ABY6XZ24_9BURK</name>
<gene>
    <name evidence="2" type="ORF">BLA17378_05295</name>
</gene>
<comment type="caution">
    <text evidence="2">The sequence shown here is derived from an EMBL/GenBank/DDBJ whole genome shotgun (WGS) entry which is preliminary data.</text>
</comment>
<proteinExistence type="predicted"/>
<dbReference type="EMBL" id="CABVQG010000021">
    <property type="protein sequence ID" value="VWD01875.1"/>
    <property type="molecule type" value="Genomic_DNA"/>
</dbReference>
<reference evidence="2 3" key="1">
    <citation type="submission" date="2019-09" db="EMBL/GenBank/DDBJ databases">
        <authorList>
            <person name="Depoorter E."/>
        </authorList>
    </citation>
    <scope>NUCLEOTIDE SEQUENCE [LARGE SCALE GENOMIC DNA]</scope>
    <source>
        <strain evidence="2 3">R-17378</strain>
    </source>
</reference>